<dbReference type="OrthoDB" id="655030at2759"/>
<dbReference type="EMBL" id="KN833034">
    <property type="protein sequence ID" value="KIM76465.1"/>
    <property type="molecule type" value="Genomic_DNA"/>
</dbReference>
<evidence type="ECO:0000256" key="3">
    <source>
        <dbReference type="ARBA" id="ARBA00023002"/>
    </source>
</evidence>
<proteinExistence type="predicted"/>
<dbReference type="GO" id="GO:0004497">
    <property type="term" value="F:monooxygenase activity"/>
    <property type="evidence" value="ECO:0007669"/>
    <property type="project" value="UniProtKB-KW"/>
</dbReference>
<evidence type="ECO:0000313" key="7">
    <source>
        <dbReference type="Proteomes" id="UP000054166"/>
    </source>
</evidence>
<evidence type="ECO:0000256" key="2">
    <source>
        <dbReference type="ARBA" id="ARBA00022827"/>
    </source>
</evidence>
<dbReference type="STRING" id="765440.A0A0C3EVB5"/>
<keyword evidence="3" id="KW-0560">Oxidoreductase</keyword>
<evidence type="ECO:0000313" key="6">
    <source>
        <dbReference type="EMBL" id="KIM76465.1"/>
    </source>
</evidence>
<keyword evidence="4" id="KW-0503">Monooxygenase</keyword>
<keyword evidence="2" id="KW-0274">FAD</keyword>
<dbReference type="InterPro" id="IPR002938">
    <property type="entry name" value="FAD-bd"/>
</dbReference>
<reference evidence="6 7" key="1">
    <citation type="submission" date="2014-04" db="EMBL/GenBank/DDBJ databases">
        <authorList>
            <consortium name="DOE Joint Genome Institute"/>
            <person name="Kuo A."/>
            <person name="Tarkka M."/>
            <person name="Buscot F."/>
            <person name="Kohler A."/>
            <person name="Nagy L.G."/>
            <person name="Floudas D."/>
            <person name="Copeland A."/>
            <person name="Barry K.W."/>
            <person name="Cichocki N."/>
            <person name="Veneault-Fourrey C."/>
            <person name="LaButti K."/>
            <person name="Lindquist E.A."/>
            <person name="Lipzen A."/>
            <person name="Lundell T."/>
            <person name="Morin E."/>
            <person name="Murat C."/>
            <person name="Sun H."/>
            <person name="Tunlid A."/>
            <person name="Henrissat B."/>
            <person name="Grigoriev I.V."/>
            <person name="Hibbett D.S."/>
            <person name="Martin F."/>
            <person name="Nordberg H.P."/>
            <person name="Cantor M.N."/>
            <person name="Hua S.X."/>
        </authorList>
    </citation>
    <scope>NUCLEOTIDE SEQUENCE [LARGE SCALE GENOMIC DNA]</scope>
    <source>
        <strain evidence="6 7">F 1598</strain>
    </source>
</reference>
<dbReference type="Gene3D" id="3.50.50.60">
    <property type="entry name" value="FAD/NAD(P)-binding domain"/>
    <property type="match status" value="1"/>
</dbReference>
<dbReference type="Proteomes" id="UP000054166">
    <property type="component" value="Unassembled WGS sequence"/>
</dbReference>
<keyword evidence="7" id="KW-1185">Reference proteome</keyword>
<evidence type="ECO:0000256" key="4">
    <source>
        <dbReference type="ARBA" id="ARBA00023033"/>
    </source>
</evidence>
<keyword evidence="1" id="KW-0285">Flavoprotein</keyword>
<dbReference type="AlphaFoldDB" id="A0A0C3EVB5"/>
<dbReference type="Pfam" id="PF01494">
    <property type="entry name" value="FAD_binding_3"/>
    <property type="match status" value="1"/>
</dbReference>
<protein>
    <recommendedName>
        <fullName evidence="5">FAD-binding domain-containing protein</fullName>
    </recommendedName>
</protein>
<reference evidence="7" key="2">
    <citation type="submission" date="2015-01" db="EMBL/GenBank/DDBJ databases">
        <title>Evolutionary Origins and Diversification of the Mycorrhizal Mutualists.</title>
        <authorList>
            <consortium name="DOE Joint Genome Institute"/>
            <consortium name="Mycorrhizal Genomics Consortium"/>
            <person name="Kohler A."/>
            <person name="Kuo A."/>
            <person name="Nagy L.G."/>
            <person name="Floudas D."/>
            <person name="Copeland A."/>
            <person name="Barry K.W."/>
            <person name="Cichocki N."/>
            <person name="Veneault-Fourrey C."/>
            <person name="LaButti K."/>
            <person name="Lindquist E.A."/>
            <person name="Lipzen A."/>
            <person name="Lundell T."/>
            <person name="Morin E."/>
            <person name="Murat C."/>
            <person name="Riley R."/>
            <person name="Ohm R."/>
            <person name="Sun H."/>
            <person name="Tunlid A."/>
            <person name="Henrissat B."/>
            <person name="Grigoriev I.V."/>
            <person name="Hibbett D.S."/>
            <person name="Martin F."/>
        </authorList>
    </citation>
    <scope>NUCLEOTIDE SEQUENCE [LARGE SCALE GENOMIC DNA]</scope>
    <source>
        <strain evidence="7">F 1598</strain>
    </source>
</reference>
<name>A0A0C3EVB5_PILCF</name>
<sequence length="408" mass="45469">MESFITKPQSLQQCPVLIIGAGMVGLTLAQTLKKNSIPFLIFERDSSSKVRTQGWALTIHTALSEFQSLLPESLNARLDSTKVNSGDEDAGDFPFLDLSNCDVKWRMPPAKRKRVSRDRLRQLLLEEDIEKEVLWNKLLTSVAPTAAGVKAFFNDGSSYEGLLLVGIDGASSTVRTFICPSDALARNSLPVNFLGTSLEVTKSPIIESLLEIHPVLIHGCHHESSTYVAFSAIDSPETNGTISRPVEEQIWRVQVGLSWLYTVDDGEVPSTDAERIVIMRERSANFDPRLKSIFYDMLPSDHSPIRRIKVEDWCPPCDRCDSFDGRITLAGDAAHTMTTYRGEGFNHGVLDVFALLPGLQRIYKSSASNADISQVRKDVISEYEEQSRVRGREAVLLSREACLKAHQW</sequence>
<dbReference type="InParanoid" id="A0A0C3EVB5"/>
<organism evidence="6 7">
    <name type="scientific">Piloderma croceum (strain F 1598)</name>
    <dbReference type="NCBI Taxonomy" id="765440"/>
    <lineage>
        <taxon>Eukaryota</taxon>
        <taxon>Fungi</taxon>
        <taxon>Dikarya</taxon>
        <taxon>Basidiomycota</taxon>
        <taxon>Agaricomycotina</taxon>
        <taxon>Agaricomycetes</taxon>
        <taxon>Agaricomycetidae</taxon>
        <taxon>Atheliales</taxon>
        <taxon>Atheliaceae</taxon>
        <taxon>Piloderma</taxon>
    </lineage>
</organism>
<dbReference type="PANTHER" id="PTHR47178:SF1">
    <property type="entry name" value="FAD-BINDING DOMAIN-CONTAINING PROTEIN-RELATED"/>
    <property type="match status" value="1"/>
</dbReference>
<accession>A0A0C3EVB5</accession>
<gene>
    <name evidence="6" type="ORF">PILCRDRAFT_77717</name>
</gene>
<dbReference type="SUPFAM" id="SSF51905">
    <property type="entry name" value="FAD/NAD(P)-binding domain"/>
    <property type="match status" value="1"/>
</dbReference>
<dbReference type="PRINTS" id="PR00420">
    <property type="entry name" value="RNGMNOXGNASE"/>
</dbReference>
<evidence type="ECO:0000256" key="1">
    <source>
        <dbReference type="ARBA" id="ARBA00022630"/>
    </source>
</evidence>
<feature type="domain" description="FAD-binding" evidence="5">
    <location>
        <begin position="14"/>
        <end position="371"/>
    </location>
</feature>
<dbReference type="InterPro" id="IPR036188">
    <property type="entry name" value="FAD/NAD-bd_sf"/>
</dbReference>
<dbReference type="HOGENOM" id="CLU_009665_3_2_1"/>
<evidence type="ECO:0000259" key="5">
    <source>
        <dbReference type="Pfam" id="PF01494"/>
    </source>
</evidence>
<dbReference type="PANTHER" id="PTHR47178">
    <property type="entry name" value="MONOOXYGENASE, FAD-BINDING"/>
    <property type="match status" value="1"/>
</dbReference>
<dbReference type="GO" id="GO:0071949">
    <property type="term" value="F:FAD binding"/>
    <property type="evidence" value="ECO:0007669"/>
    <property type="project" value="InterPro"/>
</dbReference>